<comment type="catalytic activity">
    <reaction evidence="4">
        <text>chorismate = 3-[(1-carboxyvinyl)-oxy]benzoate + H2O</text>
        <dbReference type="Rhea" id="RHEA:40051"/>
        <dbReference type="ChEBI" id="CHEBI:15377"/>
        <dbReference type="ChEBI" id="CHEBI:29748"/>
        <dbReference type="ChEBI" id="CHEBI:76981"/>
        <dbReference type="EC" id="4.2.1.151"/>
    </reaction>
</comment>
<dbReference type="Proteomes" id="UP000677668">
    <property type="component" value="Chromosome 1"/>
</dbReference>
<keyword evidence="2 4" id="KW-0474">Menaquinone biosynthesis</keyword>
<comment type="similarity">
    <text evidence="4">Belongs to the MqnA/MqnD family. MqnA subfamily.</text>
</comment>
<dbReference type="InterPro" id="IPR030868">
    <property type="entry name" value="MqnA"/>
</dbReference>
<evidence type="ECO:0000256" key="1">
    <source>
        <dbReference type="ARBA" id="ARBA00004863"/>
    </source>
</evidence>
<evidence type="ECO:0000313" key="5">
    <source>
        <dbReference type="EMBL" id="QUV93203.1"/>
    </source>
</evidence>
<dbReference type="EC" id="4.2.1.151" evidence="4"/>
<evidence type="ECO:0000256" key="2">
    <source>
        <dbReference type="ARBA" id="ARBA00022428"/>
    </source>
</evidence>
<dbReference type="EMBL" id="CP072642">
    <property type="protein sequence ID" value="QUV93203.1"/>
    <property type="molecule type" value="Genomic_DNA"/>
</dbReference>
<accession>A0ABX8AWY9</accession>
<dbReference type="PANTHER" id="PTHR37690">
    <property type="entry name" value="CHORISMATE DEHYDRATASE"/>
    <property type="match status" value="1"/>
</dbReference>
<dbReference type="SUPFAM" id="SSF53850">
    <property type="entry name" value="Periplasmic binding protein-like II"/>
    <property type="match status" value="1"/>
</dbReference>
<keyword evidence="3 4" id="KW-0456">Lyase</keyword>
<sequence>MAVELPIIAASDYLNSAVLMEDFLTGEQRQRCRLITDAAPARCAELLRQGDVAAALIPAIEYQRIPGLLAVPGVAIGSKHTVRSVVMAAKKPLPEIRTVALDTSSRTSVSLIRILFAEFYRREVAFHPAPPDVPHMLAEADAAVIIGDPALTFDRTGLHVFDLAGEWRRLTGLPFVFAIWAVRESAREAVAGLDFVAARDAGLRARPALAARYAPRLGLPVETLVTYLEENIHYGLEADDLAGLTHYWTLAARHRLIDEVRPLRWLPVTPGCG</sequence>
<dbReference type="PANTHER" id="PTHR37690:SF1">
    <property type="entry name" value="CHORISMATE DEHYDRATASE"/>
    <property type="match status" value="1"/>
</dbReference>
<comment type="pathway">
    <text evidence="1 4">Quinol/quinone metabolism; menaquinone biosynthesis.</text>
</comment>
<evidence type="ECO:0000256" key="4">
    <source>
        <dbReference type="HAMAP-Rule" id="MF_00995"/>
    </source>
</evidence>
<protein>
    <recommendedName>
        <fullName evidence="4">Chorismate dehydratase</fullName>
        <ecNumber evidence="4">4.2.1.151</ecNumber>
    </recommendedName>
    <alternativeName>
        <fullName evidence="4">Menaquinone biosynthetic enzyme MqnA</fullName>
    </alternativeName>
</protein>
<dbReference type="Gene3D" id="3.40.190.10">
    <property type="entry name" value="Periplasmic binding protein-like II"/>
    <property type="match status" value="2"/>
</dbReference>
<comment type="function">
    <text evidence="4">Catalyzes the dehydration of chorismate into 3-[(1-carboxyvinyl)oxy]benzoate, a step in the biosynthesis of menaquinone (MK, vitamin K2).</text>
</comment>
<dbReference type="Pfam" id="PF02621">
    <property type="entry name" value="VitK2_biosynth"/>
    <property type="match status" value="1"/>
</dbReference>
<organism evidence="5 6">
    <name type="scientific">Chloracidobacterium sp. N</name>
    <dbReference type="NCBI Taxonomy" id="2821540"/>
    <lineage>
        <taxon>Bacteria</taxon>
        <taxon>Pseudomonadati</taxon>
        <taxon>Acidobacteriota</taxon>
        <taxon>Terriglobia</taxon>
        <taxon>Terriglobales</taxon>
        <taxon>Acidobacteriaceae</taxon>
        <taxon>Chloracidobacterium</taxon>
        <taxon>Chloracidobacterium aggregatum</taxon>
    </lineage>
</organism>
<proteinExistence type="inferred from homology"/>
<evidence type="ECO:0000313" key="6">
    <source>
        <dbReference type="Proteomes" id="UP000677668"/>
    </source>
</evidence>
<reference evidence="5 6" key="1">
    <citation type="submission" date="2021-03" db="EMBL/GenBank/DDBJ databases">
        <title>Genomic and phenotypic characterization of Chloracidobacterium isolates provides evidence for multiple species.</title>
        <authorList>
            <person name="Saini M.K."/>
            <person name="Costas A.M.G."/>
            <person name="Tank M."/>
            <person name="Bryant D.A."/>
        </authorList>
    </citation>
    <scope>NUCLEOTIDE SEQUENCE [LARGE SCALE GENOMIC DNA]</scope>
    <source>
        <strain evidence="5 6">N</strain>
    </source>
</reference>
<dbReference type="RefSeq" id="WP_211421601.1">
    <property type="nucleotide sequence ID" value="NZ_CP072642.1"/>
</dbReference>
<gene>
    <name evidence="4" type="primary">mqnA</name>
    <name evidence="5" type="ORF">J8C05_07395</name>
</gene>
<keyword evidence="6" id="KW-1185">Reference proteome</keyword>
<dbReference type="CDD" id="cd13634">
    <property type="entry name" value="PBP2_Sco4506"/>
    <property type="match status" value="1"/>
</dbReference>
<dbReference type="HAMAP" id="MF_00995">
    <property type="entry name" value="MqnA"/>
    <property type="match status" value="1"/>
</dbReference>
<name>A0ABX8AWY9_9BACT</name>
<evidence type="ECO:0000256" key="3">
    <source>
        <dbReference type="ARBA" id="ARBA00023239"/>
    </source>
</evidence>
<dbReference type="InterPro" id="IPR003773">
    <property type="entry name" value="Menaquinone_biosynth"/>
</dbReference>